<name>A0ABW4HD52_9FLAO</name>
<dbReference type="EMBL" id="JBHUDZ010000009">
    <property type="protein sequence ID" value="MFD1603020.1"/>
    <property type="molecule type" value="Genomic_DNA"/>
</dbReference>
<keyword evidence="3" id="KW-1185">Reference proteome</keyword>
<feature type="transmembrane region" description="Helical" evidence="1">
    <location>
        <begin position="132"/>
        <end position="150"/>
    </location>
</feature>
<evidence type="ECO:0000313" key="2">
    <source>
        <dbReference type="EMBL" id="MFD1603020.1"/>
    </source>
</evidence>
<feature type="transmembrane region" description="Helical" evidence="1">
    <location>
        <begin position="96"/>
        <end position="120"/>
    </location>
</feature>
<organism evidence="2 3">
    <name type="scientific">Flavobacterium artemisiae</name>
    <dbReference type="NCBI Taxonomy" id="2126556"/>
    <lineage>
        <taxon>Bacteria</taxon>
        <taxon>Pseudomonadati</taxon>
        <taxon>Bacteroidota</taxon>
        <taxon>Flavobacteriia</taxon>
        <taxon>Flavobacteriales</taxon>
        <taxon>Flavobacteriaceae</taxon>
        <taxon>Flavobacterium</taxon>
    </lineage>
</organism>
<keyword evidence="1" id="KW-0812">Transmembrane</keyword>
<dbReference type="RefSeq" id="WP_379814177.1">
    <property type="nucleotide sequence ID" value="NZ_JBHUDZ010000009.1"/>
</dbReference>
<comment type="caution">
    <text evidence="2">The sequence shown here is derived from an EMBL/GenBank/DDBJ whole genome shotgun (WGS) entry which is preliminary data.</text>
</comment>
<keyword evidence="1" id="KW-1133">Transmembrane helix</keyword>
<protein>
    <submittedName>
        <fullName evidence="2">Uncharacterized protein</fullName>
    </submittedName>
</protein>
<dbReference type="Proteomes" id="UP001597138">
    <property type="component" value="Unassembled WGS sequence"/>
</dbReference>
<proteinExistence type="predicted"/>
<evidence type="ECO:0000256" key="1">
    <source>
        <dbReference type="SAM" id="Phobius"/>
    </source>
</evidence>
<reference evidence="3" key="1">
    <citation type="journal article" date="2019" name="Int. J. Syst. Evol. Microbiol.">
        <title>The Global Catalogue of Microorganisms (GCM) 10K type strain sequencing project: providing services to taxonomists for standard genome sequencing and annotation.</title>
        <authorList>
            <consortium name="The Broad Institute Genomics Platform"/>
            <consortium name="The Broad Institute Genome Sequencing Center for Infectious Disease"/>
            <person name="Wu L."/>
            <person name="Ma J."/>
        </authorList>
    </citation>
    <scope>NUCLEOTIDE SEQUENCE [LARGE SCALE GENOMIC DNA]</scope>
    <source>
        <strain evidence="3">CCUG 70865</strain>
    </source>
</reference>
<sequence>MLKKLLPFEELLYHSKLNKEELLQHLKNEIEAEKSFGLGAHRHSYSKPYIGKVFNNQFEIKRAINYRNSFLPIINGEIHDAVNGSKIKIKLKLTDIVKVFMIVWLSGVFLACIAAGVNFAINGFDPETEATIFIPFGMLLFGILMVTISFKAESTKSKKDLEEILQARIIEN</sequence>
<gene>
    <name evidence="2" type="ORF">ACFSC2_09770</name>
</gene>
<evidence type="ECO:0000313" key="3">
    <source>
        <dbReference type="Proteomes" id="UP001597138"/>
    </source>
</evidence>
<accession>A0ABW4HD52</accession>
<keyword evidence="1" id="KW-0472">Membrane</keyword>